<dbReference type="EMBL" id="JAFEKC020000020">
    <property type="protein sequence ID" value="KAK0508481.1"/>
    <property type="molecule type" value="Genomic_DNA"/>
</dbReference>
<keyword evidence="3" id="KW-1185">Reference proteome</keyword>
<evidence type="ECO:0000313" key="3">
    <source>
        <dbReference type="Proteomes" id="UP001166286"/>
    </source>
</evidence>
<evidence type="ECO:0008006" key="4">
    <source>
        <dbReference type="Google" id="ProtNLM"/>
    </source>
</evidence>
<organism evidence="2 3">
    <name type="scientific">Cladonia borealis</name>
    <dbReference type="NCBI Taxonomy" id="184061"/>
    <lineage>
        <taxon>Eukaryota</taxon>
        <taxon>Fungi</taxon>
        <taxon>Dikarya</taxon>
        <taxon>Ascomycota</taxon>
        <taxon>Pezizomycotina</taxon>
        <taxon>Lecanoromycetes</taxon>
        <taxon>OSLEUM clade</taxon>
        <taxon>Lecanoromycetidae</taxon>
        <taxon>Lecanorales</taxon>
        <taxon>Lecanorineae</taxon>
        <taxon>Cladoniaceae</taxon>
        <taxon>Cladonia</taxon>
    </lineage>
</organism>
<name>A0AA39U5Z9_9LECA</name>
<dbReference type="Proteomes" id="UP001166286">
    <property type="component" value="Unassembled WGS sequence"/>
</dbReference>
<keyword evidence="1" id="KW-0732">Signal</keyword>
<comment type="caution">
    <text evidence="2">The sequence shown here is derived from an EMBL/GenBank/DDBJ whole genome shotgun (WGS) entry which is preliminary data.</text>
</comment>
<gene>
    <name evidence="2" type="ORF">JMJ35_008757</name>
</gene>
<evidence type="ECO:0000313" key="2">
    <source>
        <dbReference type="EMBL" id="KAK0508481.1"/>
    </source>
</evidence>
<accession>A0AA39U5Z9</accession>
<reference evidence="2" key="1">
    <citation type="submission" date="2023-03" db="EMBL/GenBank/DDBJ databases">
        <title>Complete genome of Cladonia borealis.</title>
        <authorList>
            <person name="Park H."/>
        </authorList>
    </citation>
    <scope>NUCLEOTIDE SEQUENCE</scope>
    <source>
        <strain evidence="2">ANT050790</strain>
    </source>
</reference>
<dbReference type="AlphaFoldDB" id="A0AA39U5Z9"/>
<protein>
    <recommendedName>
        <fullName evidence="4">Ecp2 effector protein domain-containing protein</fullName>
    </recommendedName>
</protein>
<feature type="signal peptide" evidence="1">
    <location>
        <begin position="1"/>
        <end position="20"/>
    </location>
</feature>
<evidence type="ECO:0000256" key="1">
    <source>
        <dbReference type="SAM" id="SignalP"/>
    </source>
</evidence>
<sequence length="188" mass="20686">MGLPFGLLMLILAAVGYSSSSYNTTQTTDSTLTFIPASNEKTDSEYRCNEQPIHGPDRRPLAADCVLSIGRLPDEDTEELFHVGGDAGIYQLPWILTTFDCRLTVDIDRFFIADTYTWLGVKEAALYLTYACRDPIYPSRTGGWTMIGKLGRINISLAAPVFPTLVQSFRSNSSIGPTQIFVNGTATE</sequence>
<feature type="chain" id="PRO_5041254870" description="Ecp2 effector protein domain-containing protein" evidence="1">
    <location>
        <begin position="21"/>
        <end position="188"/>
    </location>
</feature>
<proteinExistence type="predicted"/>